<evidence type="ECO:0000256" key="3">
    <source>
        <dbReference type="RuleBase" id="RU000363"/>
    </source>
</evidence>
<dbReference type="PANTHER" id="PTHR43658">
    <property type="entry name" value="SHORT-CHAIN DEHYDROGENASE/REDUCTASE"/>
    <property type="match status" value="1"/>
</dbReference>
<evidence type="ECO:0000256" key="2">
    <source>
        <dbReference type="ARBA" id="ARBA00023002"/>
    </source>
</evidence>
<organism evidence="5 6">
    <name type="scientific">Williamsia marianensis</name>
    <dbReference type="NCBI Taxonomy" id="85044"/>
    <lineage>
        <taxon>Bacteria</taxon>
        <taxon>Bacillati</taxon>
        <taxon>Actinomycetota</taxon>
        <taxon>Actinomycetes</taxon>
        <taxon>Mycobacteriales</taxon>
        <taxon>Nocardiaceae</taxon>
        <taxon>Williamsia</taxon>
    </lineage>
</organism>
<dbReference type="SMART" id="SM00822">
    <property type="entry name" value="PKS_KR"/>
    <property type="match status" value="1"/>
</dbReference>
<dbReference type="PRINTS" id="PR00081">
    <property type="entry name" value="GDHRDH"/>
</dbReference>
<proteinExistence type="inferred from homology"/>
<dbReference type="PRINTS" id="PR00080">
    <property type="entry name" value="SDRFAMILY"/>
</dbReference>
<gene>
    <name evidence="5" type="ORF">R4198_23035</name>
</gene>
<dbReference type="Gene3D" id="3.40.50.720">
    <property type="entry name" value="NAD(P)-binding Rossmann-like Domain"/>
    <property type="match status" value="1"/>
</dbReference>
<dbReference type="EMBL" id="JAWLUM010000004">
    <property type="protein sequence ID" value="MDV7136579.1"/>
    <property type="molecule type" value="Genomic_DNA"/>
</dbReference>
<dbReference type="Pfam" id="PF00106">
    <property type="entry name" value="adh_short"/>
    <property type="match status" value="1"/>
</dbReference>
<dbReference type="InterPro" id="IPR057326">
    <property type="entry name" value="KR_dom"/>
</dbReference>
<reference evidence="5 6" key="1">
    <citation type="submission" date="2023-10" db="EMBL/GenBank/DDBJ databases">
        <title>Development of a sustainable strategy for remediation of hydrocarbon-contaminated territories based on the waste exchange concept.</title>
        <authorList>
            <person name="Krivoruchko A."/>
        </authorList>
    </citation>
    <scope>NUCLEOTIDE SEQUENCE [LARGE SCALE GENOMIC DNA]</scope>
    <source>
        <strain evidence="5 6">IEGM 1236</strain>
    </source>
</reference>
<dbReference type="InterPro" id="IPR020904">
    <property type="entry name" value="Sc_DH/Rdtase_CS"/>
</dbReference>
<dbReference type="Proteomes" id="UP001185792">
    <property type="component" value="Unassembled WGS sequence"/>
</dbReference>
<evidence type="ECO:0000313" key="5">
    <source>
        <dbReference type="EMBL" id="MDV7136579.1"/>
    </source>
</evidence>
<evidence type="ECO:0000313" key="6">
    <source>
        <dbReference type="Proteomes" id="UP001185792"/>
    </source>
</evidence>
<dbReference type="PANTHER" id="PTHR43658:SF8">
    <property type="entry name" value="17-BETA-HYDROXYSTEROID DEHYDROGENASE 14-RELATED"/>
    <property type="match status" value="1"/>
</dbReference>
<accession>A0ABU4EZA3</accession>
<name>A0ABU4EZA3_WILMA</name>
<evidence type="ECO:0000259" key="4">
    <source>
        <dbReference type="SMART" id="SM00822"/>
    </source>
</evidence>
<dbReference type="RefSeq" id="WP_317714564.1">
    <property type="nucleotide sequence ID" value="NZ_JAWLUM010000004.1"/>
</dbReference>
<feature type="domain" description="Ketoreductase" evidence="4">
    <location>
        <begin position="7"/>
        <end position="188"/>
    </location>
</feature>
<evidence type="ECO:0000256" key="1">
    <source>
        <dbReference type="ARBA" id="ARBA00006484"/>
    </source>
</evidence>
<dbReference type="InterPro" id="IPR002347">
    <property type="entry name" value="SDR_fam"/>
</dbReference>
<protein>
    <submittedName>
        <fullName evidence="5">SDR family NAD(P)-dependent oxidoreductase</fullName>
    </submittedName>
</protein>
<dbReference type="SUPFAM" id="SSF51735">
    <property type="entry name" value="NAD(P)-binding Rossmann-fold domains"/>
    <property type="match status" value="1"/>
</dbReference>
<dbReference type="InterPro" id="IPR036291">
    <property type="entry name" value="NAD(P)-bd_dom_sf"/>
</dbReference>
<dbReference type="PROSITE" id="PS00061">
    <property type="entry name" value="ADH_SHORT"/>
    <property type="match status" value="1"/>
</dbReference>
<comment type="similarity">
    <text evidence="1 3">Belongs to the short-chain dehydrogenases/reductases (SDR) family.</text>
</comment>
<keyword evidence="2" id="KW-0560">Oxidoreductase</keyword>
<comment type="caution">
    <text evidence="5">The sequence shown here is derived from an EMBL/GenBank/DDBJ whole genome shotgun (WGS) entry which is preliminary data.</text>
</comment>
<sequence>MSVYSGRTVLVTGGARGIGEATVRELSAAGMNVVVADILDDEGAAVAASLGDSAVYEHLDVTDEANWNSVLTRSQRRFGPLSDLVNNAGILAFGGVEDIEPEAFRHLIEVNLIGPFLGIHCAAGQLRDSGAGVVVNVSSTAGLMGYQGIAGYVASKWGLRGLTKSAALDLSDGGVRVMSVHPGPITTPMTAGLDEATAAGQPIPRFGEPSEVAVMIRFVITEATYSTGSEFVVDGGAVTGTGPVVTDHIRDREIAAR</sequence>
<keyword evidence="6" id="KW-1185">Reference proteome</keyword>